<gene>
    <name evidence="2" type="ORF">GCM10007362_36200</name>
</gene>
<evidence type="ECO:0000313" key="3">
    <source>
        <dbReference type="Proteomes" id="UP000605427"/>
    </source>
</evidence>
<keyword evidence="1" id="KW-0175">Coiled coil</keyword>
<reference evidence="3" key="1">
    <citation type="journal article" date="2019" name="Int. J. Syst. Evol. Microbiol.">
        <title>The Global Catalogue of Microorganisms (GCM) 10K type strain sequencing project: providing services to taxonomists for standard genome sequencing and annotation.</title>
        <authorList>
            <consortium name="The Broad Institute Genomics Platform"/>
            <consortium name="The Broad Institute Genome Sequencing Center for Infectious Disease"/>
            <person name="Wu L."/>
            <person name="Ma J."/>
        </authorList>
    </citation>
    <scope>NUCLEOTIDE SEQUENCE [LARGE SCALE GENOMIC DNA]</scope>
    <source>
        <strain evidence="3">CCM 8702</strain>
    </source>
</reference>
<feature type="coiled-coil region" evidence="1">
    <location>
        <begin position="40"/>
        <end position="67"/>
    </location>
</feature>
<keyword evidence="3" id="KW-1185">Reference proteome</keyword>
<name>A0ABQ2A386_9BACL</name>
<organism evidence="2 3">
    <name type="scientific">Saccharibacillus endophyticus</name>
    <dbReference type="NCBI Taxonomy" id="2060666"/>
    <lineage>
        <taxon>Bacteria</taxon>
        <taxon>Bacillati</taxon>
        <taxon>Bacillota</taxon>
        <taxon>Bacilli</taxon>
        <taxon>Bacillales</taxon>
        <taxon>Paenibacillaceae</taxon>
        <taxon>Saccharibacillus</taxon>
    </lineage>
</organism>
<evidence type="ECO:0000313" key="2">
    <source>
        <dbReference type="EMBL" id="GGH83407.1"/>
    </source>
</evidence>
<sequence>MLIFLGGTQVAEAIAGVTYSLTEKGTVSLSDSPDTIAGQLKQQKLKRESLKRSIDNTEQSINKVRTLMGENLQKPENEVTLQAVLKMEKSLENDRDEHVRTQTTISVLEQLQAERK</sequence>
<evidence type="ECO:0000256" key="1">
    <source>
        <dbReference type="SAM" id="Coils"/>
    </source>
</evidence>
<comment type="caution">
    <text evidence="2">The sequence shown here is derived from an EMBL/GenBank/DDBJ whole genome shotgun (WGS) entry which is preliminary data.</text>
</comment>
<protein>
    <submittedName>
        <fullName evidence="2">Uncharacterized protein</fullName>
    </submittedName>
</protein>
<dbReference type="EMBL" id="BMDD01000004">
    <property type="protein sequence ID" value="GGH83407.1"/>
    <property type="molecule type" value="Genomic_DNA"/>
</dbReference>
<accession>A0ABQ2A386</accession>
<proteinExistence type="predicted"/>
<dbReference type="Proteomes" id="UP000605427">
    <property type="component" value="Unassembled WGS sequence"/>
</dbReference>